<dbReference type="EMBL" id="CP000743">
    <property type="protein sequence ID" value="ABR55866.1"/>
    <property type="molecule type" value="Genomic_DNA"/>
</dbReference>
<dbReference type="GO" id="GO:0003677">
    <property type="term" value="F:DNA binding"/>
    <property type="evidence" value="ECO:0007669"/>
    <property type="project" value="UniProtKB-KW"/>
</dbReference>
<dbReference type="RefSeq" id="WP_011972998.1">
    <property type="nucleotide sequence ID" value="NC_009635.1"/>
</dbReference>
<dbReference type="CDD" id="cd00093">
    <property type="entry name" value="HTH_XRE"/>
    <property type="match status" value="1"/>
</dbReference>
<dbReference type="KEGG" id="mae:Maeo_0277"/>
<dbReference type="SUPFAM" id="SSF47413">
    <property type="entry name" value="lambda repressor-like DNA-binding domains"/>
    <property type="match status" value="1"/>
</dbReference>
<dbReference type="Gene3D" id="1.10.260.40">
    <property type="entry name" value="lambda repressor-like DNA-binding domains"/>
    <property type="match status" value="1"/>
</dbReference>
<evidence type="ECO:0000256" key="1">
    <source>
        <dbReference type="ARBA" id="ARBA00023015"/>
    </source>
</evidence>
<proteinExistence type="inferred from homology"/>
<dbReference type="eggNOG" id="arCOG04152">
    <property type="taxonomic scope" value="Archaea"/>
</dbReference>
<dbReference type="GeneID" id="5326769"/>
<gene>
    <name evidence="6" type="ordered locus">Maeo_0277</name>
</gene>
<dbReference type="NCBIfam" id="NF003162">
    <property type="entry name" value="PRK04140.1"/>
    <property type="match status" value="1"/>
</dbReference>
<dbReference type="SMART" id="SM00530">
    <property type="entry name" value="HTH_XRE"/>
    <property type="match status" value="1"/>
</dbReference>
<evidence type="ECO:0000313" key="7">
    <source>
        <dbReference type="Proteomes" id="UP000001106"/>
    </source>
</evidence>
<reference evidence="6" key="1">
    <citation type="submission" date="2007-06" db="EMBL/GenBank/DDBJ databases">
        <title>Complete sequence of Methanococcus aeolicus Nankai-3.</title>
        <authorList>
            <consortium name="US DOE Joint Genome Institute"/>
            <person name="Copeland A."/>
            <person name="Lucas S."/>
            <person name="Lapidus A."/>
            <person name="Barry K."/>
            <person name="Glavina del Rio T."/>
            <person name="Dalin E."/>
            <person name="Tice H."/>
            <person name="Pitluck S."/>
            <person name="Chain P."/>
            <person name="Malfatti S."/>
            <person name="Shin M."/>
            <person name="Vergez L."/>
            <person name="Schmutz J."/>
            <person name="Larimer F."/>
            <person name="Land M."/>
            <person name="Hauser L."/>
            <person name="Kyrpides N."/>
            <person name="Lykidis A."/>
            <person name="Sieprawska-Lupa M."/>
            <person name="Whitman W.B."/>
            <person name="Richardson P."/>
        </authorList>
    </citation>
    <scope>NUCLEOTIDE SEQUENCE [LARGE SCALE GENOMIC DNA]</scope>
    <source>
        <strain evidence="6">Nankai-3</strain>
    </source>
</reference>
<dbReference type="Proteomes" id="UP000001106">
    <property type="component" value="Chromosome"/>
</dbReference>
<dbReference type="HOGENOM" id="CLU_075726_0_0_2"/>
<keyword evidence="3 4" id="KW-0804">Transcription</keyword>
<feature type="domain" description="HTH cro/C1-type" evidence="5">
    <location>
        <begin position="128"/>
        <end position="182"/>
    </location>
</feature>
<dbReference type="STRING" id="419665.Maeo_0277"/>
<keyword evidence="1 4" id="KW-0805">Transcription regulation</keyword>
<sequence length="336" mass="38592">MREIMMSECSELLINNEYIVSQPFSRSCFDIIAKKKNSKFLIKILKNIDSLSVKQSSALLKISNLLNATPLLIGSRTRNYPMEEGVVYERHSIKSITYNTFEQYLKGAPPMVYAGRGGFFVNIDGTELRRIREELNISVGELADFANVSRKTIYKYEQNMANPSVEVAIKIEEYLDSPLINCMELSASNLKENPKNTEDTKNKNDAKINKTNEENEFKSLVMNILNELGFNLTETEKAPFDVVAEKYKVKQKYEEEPRYNPLLLTNIEENDNAEIRKKAMIVNQISNILNSYSLMILENSSNDMGNIKTLSFKELEKMDDAFDLMDYLLDSNKNKK</sequence>
<evidence type="ECO:0000313" key="6">
    <source>
        <dbReference type="EMBL" id="ABR55866.1"/>
    </source>
</evidence>
<accession>A6UTP4</accession>
<dbReference type="InterPro" id="IPR001387">
    <property type="entry name" value="Cro/C1-type_HTH"/>
</dbReference>
<evidence type="ECO:0000259" key="5">
    <source>
        <dbReference type="PROSITE" id="PS50943"/>
    </source>
</evidence>
<dbReference type="GO" id="GO:0003700">
    <property type="term" value="F:DNA-binding transcription factor activity"/>
    <property type="evidence" value="ECO:0007669"/>
    <property type="project" value="UniProtKB-UniRule"/>
</dbReference>
<evidence type="ECO:0000256" key="2">
    <source>
        <dbReference type="ARBA" id="ARBA00023125"/>
    </source>
</evidence>
<dbReference type="InterPro" id="IPR020886">
    <property type="entry name" value="MTH_967-like"/>
</dbReference>
<keyword evidence="7" id="KW-1185">Reference proteome</keyword>
<name>A6UTP4_META3</name>
<dbReference type="PROSITE" id="PS50943">
    <property type="entry name" value="HTH_CROC1"/>
    <property type="match status" value="1"/>
</dbReference>
<dbReference type="OrthoDB" id="31424at2157"/>
<dbReference type="Pfam" id="PF01381">
    <property type="entry name" value="HTH_3"/>
    <property type="match status" value="1"/>
</dbReference>
<dbReference type="HAMAP" id="MF_00584">
    <property type="entry name" value="HTH_type_cro_C1"/>
    <property type="match status" value="1"/>
</dbReference>
<dbReference type="InterPro" id="IPR010982">
    <property type="entry name" value="Lambda_DNA-bd_dom_sf"/>
</dbReference>
<organism evidence="6 7">
    <name type="scientific">Methanococcus aeolicus (strain ATCC BAA-1280 / DSM 17508 / OCM 812 / Nankai-3)</name>
    <dbReference type="NCBI Taxonomy" id="419665"/>
    <lineage>
        <taxon>Archaea</taxon>
        <taxon>Methanobacteriati</taxon>
        <taxon>Methanobacteriota</taxon>
        <taxon>Methanomada group</taxon>
        <taxon>Methanococci</taxon>
        <taxon>Methanococcales</taxon>
        <taxon>Methanococcaceae</taxon>
        <taxon>Methanococcus</taxon>
    </lineage>
</organism>
<evidence type="ECO:0000256" key="4">
    <source>
        <dbReference type="HAMAP-Rule" id="MF_00584"/>
    </source>
</evidence>
<keyword evidence="2 4" id="KW-0238">DNA-binding</keyword>
<evidence type="ECO:0000256" key="3">
    <source>
        <dbReference type="ARBA" id="ARBA00023163"/>
    </source>
</evidence>
<protein>
    <recommendedName>
        <fullName evidence="4">Putative HTH-type transcriptional regulatory protein Maeo_0277</fullName>
    </recommendedName>
</protein>
<dbReference type="InterPro" id="IPR059051">
    <property type="entry name" value="MTH_967_PDDEXK"/>
</dbReference>
<dbReference type="Pfam" id="PF26553">
    <property type="entry name" value="PDDEXK_19"/>
    <property type="match status" value="1"/>
</dbReference>
<dbReference type="AlphaFoldDB" id="A6UTP4"/>